<accession>A0A1Q9DQ15</accession>
<dbReference type="PANTHER" id="PTHR12064">
    <property type="entry name" value="METAL TRANSPORTER CNNM"/>
    <property type="match status" value="1"/>
</dbReference>
<feature type="compositionally biased region" description="Acidic residues" evidence="3">
    <location>
        <begin position="38"/>
        <end position="53"/>
    </location>
</feature>
<keyword evidence="2 4" id="KW-0812">Transmembrane</keyword>
<feature type="chain" id="PRO_5012615815" evidence="5">
    <location>
        <begin position="20"/>
        <end position="606"/>
    </location>
</feature>
<dbReference type="Pfam" id="PF01595">
    <property type="entry name" value="CNNM"/>
    <property type="match status" value="1"/>
</dbReference>
<name>A0A1Q9DQ15_SYMMI</name>
<gene>
    <name evidence="7" type="ORF">AK812_SmicGene20415</name>
</gene>
<evidence type="ECO:0000256" key="2">
    <source>
        <dbReference type="PROSITE-ProRule" id="PRU01193"/>
    </source>
</evidence>
<dbReference type="InterPro" id="IPR002550">
    <property type="entry name" value="CNNM"/>
</dbReference>
<reference evidence="7 8" key="1">
    <citation type="submission" date="2016-02" db="EMBL/GenBank/DDBJ databases">
        <title>Genome analysis of coral dinoflagellate symbionts highlights evolutionary adaptations to a symbiotic lifestyle.</title>
        <authorList>
            <person name="Aranda M."/>
            <person name="Li Y."/>
            <person name="Liew Y.J."/>
            <person name="Baumgarten S."/>
            <person name="Simakov O."/>
            <person name="Wilson M."/>
            <person name="Piel J."/>
            <person name="Ashoor H."/>
            <person name="Bougouffa S."/>
            <person name="Bajic V.B."/>
            <person name="Ryu T."/>
            <person name="Ravasi T."/>
            <person name="Bayer T."/>
            <person name="Micklem G."/>
            <person name="Kim H."/>
            <person name="Bhak J."/>
            <person name="Lajeunesse T.C."/>
            <person name="Voolstra C.R."/>
        </authorList>
    </citation>
    <scope>NUCLEOTIDE SEQUENCE [LARGE SCALE GENOMIC DNA]</scope>
    <source>
        <strain evidence="7 8">CCMP2467</strain>
    </source>
</reference>
<keyword evidence="1" id="KW-0677">Repeat</keyword>
<dbReference type="Proteomes" id="UP000186817">
    <property type="component" value="Unassembled WGS sequence"/>
</dbReference>
<comment type="caution">
    <text evidence="7">The sequence shown here is derived from an EMBL/GenBank/DDBJ whole genome shotgun (WGS) entry which is preliminary data.</text>
</comment>
<keyword evidence="2 4" id="KW-1133">Transmembrane helix</keyword>
<evidence type="ECO:0000313" key="8">
    <source>
        <dbReference type="Proteomes" id="UP000186817"/>
    </source>
</evidence>
<dbReference type="GO" id="GO:0030026">
    <property type="term" value="P:intracellular manganese ion homeostasis"/>
    <property type="evidence" value="ECO:0007669"/>
    <property type="project" value="TreeGrafter"/>
</dbReference>
<dbReference type="PANTHER" id="PTHR12064:SF97">
    <property type="entry name" value="METAL TRANSPORTER CNNM-5"/>
    <property type="match status" value="1"/>
</dbReference>
<feature type="signal peptide" evidence="5">
    <location>
        <begin position="1"/>
        <end position="19"/>
    </location>
</feature>
<dbReference type="Gene3D" id="3.10.580.10">
    <property type="entry name" value="CBS-domain"/>
    <property type="match status" value="1"/>
</dbReference>
<feature type="transmembrane region" description="Helical" evidence="4">
    <location>
        <begin position="114"/>
        <end position="139"/>
    </location>
</feature>
<feature type="transmembrane region" description="Helical" evidence="4">
    <location>
        <begin position="237"/>
        <end position="259"/>
    </location>
</feature>
<keyword evidence="5" id="KW-0732">Signal</keyword>
<dbReference type="GO" id="GO:0010960">
    <property type="term" value="P:magnesium ion homeostasis"/>
    <property type="evidence" value="ECO:0007669"/>
    <property type="project" value="InterPro"/>
</dbReference>
<organism evidence="7 8">
    <name type="scientific">Symbiodinium microadriaticum</name>
    <name type="common">Dinoflagellate</name>
    <name type="synonym">Zooxanthella microadriatica</name>
    <dbReference type="NCBI Taxonomy" id="2951"/>
    <lineage>
        <taxon>Eukaryota</taxon>
        <taxon>Sar</taxon>
        <taxon>Alveolata</taxon>
        <taxon>Dinophyceae</taxon>
        <taxon>Suessiales</taxon>
        <taxon>Symbiodiniaceae</taxon>
        <taxon>Symbiodinium</taxon>
    </lineage>
</organism>
<feature type="region of interest" description="Disordered" evidence="3">
    <location>
        <begin position="36"/>
        <end position="80"/>
    </location>
</feature>
<dbReference type="OrthoDB" id="5353557at2759"/>
<proteinExistence type="predicted"/>
<feature type="region of interest" description="Disordered" evidence="3">
    <location>
        <begin position="531"/>
        <end position="576"/>
    </location>
</feature>
<evidence type="ECO:0000256" key="1">
    <source>
        <dbReference type="ARBA" id="ARBA00022737"/>
    </source>
</evidence>
<dbReference type="InterPro" id="IPR045095">
    <property type="entry name" value="ACDP"/>
</dbReference>
<dbReference type="OMA" id="IARMAMR"/>
<evidence type="ECO:0000259" key="6">
    <source>
        <dbReference type="PROSITE" id="PS51846"/>
    </source>
</evidence>
<feature type="transmembrane region" description="Helical" evidence="4">
    <location>
        <begin position="266"/>
        <end position="288"/>
    </location>
</feature>
<feature type="compositionally biased region" description="Acidic residues" evidence="3">
    <location>
        <begin position="549"/>
        <end position="559"/>
    </location>
</feature>
<protein>
    <submittedName>
        <fullName evidence="7">DUF21 domain-containing protein</fullName>
    </submittedName>
</protein>
<dbReference type="GO" id="GO:0016020">
    <property type="term" value="C:membrane"/>
    <property type="evidence" value="ECO:0007669"/>
    <property type="project" value="UniProtKB-UniRule"/>
</dbReference>
<keyword evidence="8" id="KW-1185">Reference proteome</keyword>
<keyword evidence="2 4" id="KW-0472">Membrane</keyword>
<evidence type="ECO:0000256" key="3">
    <source>
        <dbReference type="SAM" id="MobiDB-lite"/>
    </source>
</evidence>
<dbReference type="PROSITE" id="PS51846">
    <property type="entry name" value="CNNM"/>
    <property type="match status" value="1"/>
</dbReference>
<dbReference type="EMBL" id="LSRX01000440">
    <property type="protein sequence ID" value="OLP97269.1"/>
    <property type="molecule type" value="Genomic_DNA"/>
</dbReference>
<feature type="domain" description="CNNM transmembrane" evidence="6">
    <location>
        <begin position="111"/>
        <end position="328"/>
    </location>
</feature>
<dbReference type="InterPro" id="IPR046342">
    <property type="entry name" value="CBS_dom_sf"/>
</dbReference>
<sequence>MARLGSVLILACTGALCAGHSPGNVTCSVVQVGHSRDDDGDDADGDDGEDDSGCADNGDAAVNDDEPGDAKEKEDEDENCVMPTDTAPHIILDCGGQQFIPQHHSEKPEVGSELWLFFAGCALGCIVCAALAAGLTLGLTSIEEFELRVLCNHLVEEVEPSLTPRRRLVAQKKLEHDQSCAKRILPLISGTFFQSSSSNWVHKVDPSNQHYLLVTLLLLNATANEALPLFLDRLVPSWMACLLSVTVVLFFGEIIPSAVFTGPRQLSLAAALSPLVGFAKRIFVFIVWPISLMLDKVLGHSHDPYSRAQIKALIRTINTQDSSLEIDEANMLQGVLEMHHKKAQDIAHALPKAKMVPHDRLLTEDCIKEIMDWGHSRLFVYRNDTEHPEQRDDIIGVVLVKKLLGISFPGGSQGAESKYRIGNLMHAVKRPVVLHPDDNLLSTLNKFQGGTCHLAVISPDPALCLDALRRQVTIPSAARPTMFCSLEDVIEEMLKEEIFDEEDKELQRHAPVHASAGDSALKHGCIGETSRRRVKSEGGLSPLARSLLDMEDEDDEDEEYPVKSPRRTPAGNPWKAFSENLKHSSFSHLGASQLTLEDEVPEGREA</sequence>
<evidence type="ECO:0000313" key="7">
    <source>
        <dbReference type="EMBL" id="OLP97269.1"/>
    </source>
</evidence>
<dbReference type="AlphaFoldDB" id="A0A1Q9DQ15"/>
<evidence type="ECO:0000256" key="5">
    <source>
        <dbReference type="SAM" id="SignalP"/>
    </source>
</evidence>
<dbReference type="GO" id="GO:0005737">
    <property type="term" value="C:cytoplasm"/>
    <property type="evidence" value="ECO:0007669"/>
    <property type="project" value="TreeGrafter"/>
</dbReference>
<evidence type="ECO:0000256" key="4">
    <source>
        <dbReference type="SAM" id="Phobius"/>
    </source>
</evidence>
<dbReference type="SUPFAM" id="SSF54631">
    <property type="entry name" value="CBS-domain pair"/>
    <property type="match status" value="1"/>
</dbReference>